<evidence type="ECO:0000313" key="6">
    <source>
        <dbReference type="Proteomes" id="UP000036681"/>
    </source>
</evidence>
<dbReference type="InterPro" id="IPR001356">
    <property type="entry name" value="HD"/>
</dbReference>
<dbReference type="InterPro" id="IPR046333">
    <property type="entry name" value="HXA10/ABDB-like"/>
</dbReference>
<dbReference type="WBParaSite" id="ALUE_0001689701-mRNA-1">
    <property type="protein sequence ID" value="ALUE_0001689701-mRNA-1"/>
    <property type="gene ID" value="ALUE_0001689701"/>
</dbReference>
<dbReference type="GO" id="GO:0000981">
    <property type="term" value="F:DNA-binding transcription factor activity, RNA polymerase II-specific"/>
    <property type="evidence" value="ECO:0007669"/>
    <property type="project" value="TreeGrafter"/>
</dbReference>
<dbReference type="CDD" id="cd00086">
    <property type="entry name" value="homeodomain"/>
    <property type="match status" value="3"/>
</dbReference>
<feature type="domain" description="Homeobox" evidence="5">
    <location>
        <begin position="32"/>
        <end position="46"/>
    </location>
</feature>
<name>A0A0M3IFC2_ASCLU</name>
<evidence type="ECO:0000256" key="1">
    <source>
        <dbReference type="ARBA" id="ARBA00004123"/>
    </source>
</evidence>
<dbReference type="GO" id="GO:0000978">
    <property type="term" value="F:RNA polymerase II cis-regulatory region sequence-specific DNA binding"/>
    <property type="evidence" value="ECO:0007669"/>
    <property type="project" value="TreeGrafter"/>
</dbReference>
<dbReference type="AlphaFoldDB" id="A0A0M3IFC2"/>
<feature type="DNA-binding region" description="Homeobox" evidence="3">
    <location>
        <begin position="57"/>
        <end position="70"/>
    </location>
</feature>
<protein>
    <submittedName>
        <fullName evidence="7">Homeobox domain-containing protein</fullName>
    </submittedName>
</protein>
<organism evidence="6 7">
    <name type="scientific">Ascaris lumbricoides</name>
    <name type="common">Giant roundworm</name>
    <dbReference type="NCBI Taxonomy" id="6252"/>
    <lineage>
        <taxon>Eukaryota</taxon>
        <taxon>Metazoa</taxon>
        <taxon>Ecdysozoa</taxon>
        <taxon>Nematoda</taxon>
        <taxon>Chromadorea</taxon>
        <taxon>Rhabditida</taxon>
        <taxon>Spirurina</taxon>
        <taxon>Ascaridomorpha</taxon>
        <taxon>Ascaridoidea</taxon>
        <taxon>Ascarididae</taxon>
        <taxon>Ascaris</taxon>
    </lineage>
</organism>
<dbReference type="Proteomes" id="UP000036681">
    <property type="component" value="Unplaced"/>
</dbReference>
<feature type="DNA-binding region" description="Homeobox" evidence="3">
    <location>
        <begin position="10"/>
        <end position="24"/>
    </location>
</feature>
<feature type="domain" description="Homeobox" evidence="5">
    <location>
        <begin position="55"/>
        <end position="69"/>
    </location>
</feature>
<feature type="DNA-binding region" description="Homeobox" evidence="3">
    <location>
        <begin position="34"/>
        <end position="47"/>
    </location>
</feature>
<dbReference type="PROSITE" id="PS50071">
    <property type="entry name" value="HOMEOBOX_2"/>
    <property type="match status" value="3"/>
</dbReference>
<dbReference type="PANTHER" id="PTHR45874:SF4">
    <property type="entry name" value="HOMEOBOX PROTEIN ABDOMINAL-B"/>
    <property type="match status" value="1"/>
</dbReference>
<reference evidence="7" key="1">
    <citation type="submission" date="2017-02" db="UniProtKB">
        <authorList>
            <consortium name="WormBaseParasite"/>
        </authorList>
    </citation>
    <scope>IDENTIFICATION</scope>
</reference>
<evidence type="ECO:0000256" key="4">
    <source>
        <dbReference type="RuleBase" id="RU000682"/>
    </source>
</evidence>
<feature type="domain" description="Homeobox" evidence="5">
    <location>
        <begin position="8"/>
        <end position="23"/>
    </location>
</feature>
<evidence type="ECO:0000256" key="3">
    <source>
        <dbReference type="PROSITE-ProRule" id="PRU00108"/>
    </source>
</evidence>
<dbReference type="GO" id="GO:0005634">
    <property type="term" value="C:nucleus"/>
    <property type="evidence" value="ECO:0007669"/>
    <property type="project" value="UniProtKB-SubCell"/>
</dbReference>
<evidence type="ECO:0000313" key="7">
    <source>
        <dbReference type="WBParaSite" id="ALUE_0001689701-mRNA-1"/>
    </source>
</evidence>
<dbReference type="InterPro" id="IPR009057">
    <property type="entry name" value="Homeodomain-like_sf"/>
</dbReference>
<dbReference type="SUPFAM" id="SSF46689">
    <property type="entry name" value="Homeodomain-like"/>
    <property type="match status" value="3"/>
</dbReference>
<evidence type="ECO:0000259" key="5">
    <source>
        <dbReference type="PROSITE" id="PS50071"/>
    </source>
</evidence>
<keyword evidence="3 4" id="KW-0539">Nucleus</keyword>
<proteinExistence type="inferred from homology"/>
<comment type="similarity">
    <text evidence="2">Belongs to the Abd-B homeobox family.</text>
</comment>
<dbReference type="Gene3D" id="1.10.10.60">
    <property type="entry name" value="Homeodomain-like"/>
    <property type="match status" value="3"/>
</dbReference>
<keyword evidence="6" id="KW-1185">Reference proteome</keyword>
<evidence type="ECO:0000256" key="2">
    <source>
        <dbReference type="ARBA" id="ARBA00006317"/>
    </source>
</evidence>
<comment type="subcellular location">
    <subcellularLocation>
        <location evidence="1 3 4">Nucleus</location>
    </subcellularLocation>
</comment>
<sequence>MPEGIPDKVKIWFQNRRMKHKKENKDKPVPSVKIWFQNRRMKHKKENKDKPVPSVKIWFQNRRMKHKKENKDKPVPSVPFAGGTLPFHHLATFNPRNFLLTNNYT</sequence>
<keyword evidence="3 4" id="KW-0238">DNA-binding</keyword>
<dbReference type="PANTHER" id="PTHR45874">
    <property type="entry name" value="HOMEOBOX PROTEIN ABDOMINAL-B"/>
    <property type="match status" value="1"/>
</dbReference>
<accession>A0A0M3IFC2</accession>
<keyword evidence="3 4" id="KW-0371">Homeobox</keyword>
<dbReference type="Pfam" id="PF00046">
    <property type="entry name" value="Homeodomain"/>
    <property type="match status" value="3"/>
</dbReference>